<accession>A0A9W8CSP4</accession>
<evidence type="ECO:0000256" key="11">
    <source>
        <dbReference type="ARBA" id="ARBA00023242"/>
    </source>
</evidence>
<dbReference type="Gene3D" id="3.30.470.160">
    <property type="entry name" value="Inositol polyphosphate kinase"/>
    <property type="match status" value="1"/>
</dbReference>
<evidence type="ECO:0000313" key="14">
    <source>
        <dbReference type="Proteomes" id="UP001149813"/>
    </source>
</evidence>
<name>A0A9W8CSP4_9FUNG</name>
<dbReference type="SUPFAM" id="SSF52540">
    <property type="entry name" value="P-loop containing nucleoside triphosphate hydrolases"/>
    <property type="match status" value="1"/>
</dbReference>
<comment type="caution">
    <text evidence="13">The sequence shown here is derived from an EMBL/GenBank/DDBJ whole genome shotgun (WGS) entry which is preliminary data.</text>
</comment>
<keyword evidence="9" id="KW-0819">tRNA processing</keyword>
<comment type="similarity">
    <text evidence="4">Belongs to the inositol phosphokinase (IPK) family.</text>
</comment>
<dbReference type="GO" id="GO:0002098">
    <property type="term" value="P:tRNA wobble uridine modification"/>
    <property type="evidence" value="ECO:0007669"/>
    <property type="project" value="InterPro"/>
</dbReference>
<proteinExistence type="inferred from homology"/>
<dbReference type="GO" id="GO:0005737">
    <property type="term" value="C:cytoplasm"/>
    <property type="evidence" value="ECO:0007669"/>
    <property type="project" value="UniProtKB-SubCell"/>
</dbReference>
<dbReference type="InterPro" id="IPR008728">
    <property type="entry name" value="Elongator_complex_protein_4"/>
</dbReference>
<dbReference type="PANTHER" id="PTHR12896">
    <property type="entry name" value="PAX6 NEIGHBOR PROTEIN PAXNEB"/>
    <property type="match status" value="1"/>
</dbReference>
<dbReference type="GO" id="GO:0032958">
    <property type="term" value="P:inositol phosphate biosynthetic process"/>
    <property type="evidence" value="ECO:0007669"/>
    <property type="project" value="InterPro"/>
</dbReference>
<keyword evidence="14" id="KW-1185">Reference proteome</keyword>
<keyword evidence="8" id="KW-0808">Transferase</keyword>
<organism evidence="13 14">
    <name type="scientific">Coemansia erecta</name>
    <dbReference type="NCBI Taxonomy" id="147472"/>
    <lineage>
        <taxon>Eukaryota</taxon>
        <taxon>Fungi</taxon>
        <taxon>Fungi incertae sedis</taxon>
        <taxon>Zoopagomycota</taxon>
        <taxon>Kickxellomycotina</taxon>
        <taxon>Kickxellomycetes</taxon>
        <taxon>Kickxellales</taxon>
        <taxon>Kickxellaceae</taxon>
        <taxon>Coemansia</taxon>
    </lineage>
</organism>
<dbReference type="CDD" id="cd19494">
    <property type="entry name" value="Elp4"/>
    <property type="match status" value="1"/>
</dbReference>
<dbReference type="Pfam" id="PF03770">
    <property type="entry name" value="IPK"/>
    <property type="match status" value="1"/>
</dbReference>
<evidence type="ECO:0000256" key="12">
    <source>
        <dbReference type="SAM" id="MobiDB-lite"/>
    </source>
</evidence>
<feature type="region of interest" description="Disordered" evidence="12">
    <location>
        <begin position="392"/>
        <end position="412"/>
    </location>
</feature>
<gene>
    <name evidence="13" type="primary">ELP4</name>
    <name evidence="13" type="ORF">LPJ53_003199</name>
</gene>
<dbReference type="PANTHER" id="PTHR12896:SF1">
    <property type="entry name" value="ELONGATOR COMPLEX PROTEIN 4"/>
    <property type="match status" value="1"/>
</dbReference>
<feature type="region of interest" description="Disordered" evidence="12">
    <location>
        <begin position="1"/>
        <end position="22"/>
    </location>
</feature>
<evidence type="ECO:0000256" key="2">
    <source>
        <dbReference type="ARBA" id="ARBA00004496"/>
    </source>
</evidence>
<keyword evidence="11" id="KW-0539">Nucleus</keyword>
<dbReference type="GO" id="GO:0008023">
    <property type="term" value="C:transcription elongation factor complex"/>
    <property type="evidence" value="ECO:0007669"/>
    <property type="project" value="TreeGrafter"/>
</dbReference>
<dbReference type="Pfam" id="PF05625">
    <property type="entry name" value="PAXNEB"/>
    <property type="match status" value="1"/>
</dbReference>
<evidence type="ECO:0000313" key="13">
    <source>
        <dbReference type="EMBL" id="KAJ1722368.1"/>
    </source>
</evidence>
<comment type="subcellular location">
    <subcellularLocation>
        <location evidence="2">Cytoplasm</location>
    </subcellularLocation>
    <subcellularLocation>
        <location evidence="1">Nucleus</location>
    </subcellularLocation>
</comment>
<evidence type="ECO:0000256" key="3">
    <source>
        <dbReference type="ARBA" id="ARBA00005043"/>
    </source>
</evidence>
<comment type="pathway">
    <text evidence="3">tRNA modification; 5-methoxycarbonylmethyl-2-thiouridine-tRNA biosynthesis.</text>
</comment>
<dbReference type="OrthoDB" id="289162at2759"/>
<evidence type="ECO:0000256" key="5">
    <source>
        <dbReference type="ARBA" id="ARBA00007573"/>
    </source>
</evidence>
<dbReference type="GO" id="GO:0033588">
    <property type="term" value="C:elongator holoenzyme complex"/>
    <property type="evidence" value="ECO:0007669"/>
    <property type="project" value="InterPro"/>
</dbReference>
<protein>
    <recommendedName>
        <fullName evidence="6">Elongator complex protein 4</fullName>
    </recommendedName>
</protein>
<evidence type="ECO:0000256" key="8">
    <source>
        <dbReference type="ARBA" id="ARBA00022679"/>
    </source>
</evidence>
<keyword evidence="10" id="KW-0418">Kinase</keyword>
<dbReference type="SUPFAM" id="SSF56104">
    <property type="entry name" value="SAICAR synthase-like"/>
    <property type="match status" value="1"/>
</dbReference>
<evidence type="ECO:0000256" key="6">
    <source>
        <dbReference type="ARBA" id="ARBA00020265"/>
    </source>
</evidence>
<dbReference type="AlphaFoldDB" id="A0A9W8CSP4"/>
<dbReference type="InterPro" id="IPR005522">
    <property type="entry name" value="IPK"/>
</dbReference>
<keyword evidence="7" id="KW-0963">Cytoplasm</keyword>
<dbReference type="Proteomes" id="UP001149813">
    <property type="component" value="Unassembled WGS sequence"/>
</dbReference>
<comment type="similarity">
    <text evidence="5">Belongs to the ELP4 family.</text>
</comment>
<dbReference type="Gene3D" id="3.40.50.300">
    <property type="entry name" value="P-loop containing nucleotide triphosphate hydrolases"/>
    <property type="match status" value="1"/>
</dbReference>
<dbReference type="GO" id="GO:0016301">
    <property type="term" value="F:kinase activity"/>
    <property type="evidence" value="ECO:0007669"/>
    <property type="project" value="UniProtKB-KW"/>
</dbReference>
<evidence type="ECO:0000256" key="7">
    <source>
        <dbReference type="ARBA" id="ARBA00022490"/>
    </source>
</evidence>
<evidence type="ECO:0000256" key="10">
    <source>
        <dbReference type="ARBA" id="ARBA00022777"/>
    </source>
</evidence>
<dbReference type="EMBL" id="JANBOJ010000115">
    <property type="protein sequence ID" value="KAJ1722368.1"/>
    <property type="molecule type" value="Genomic_DNA"/>
</dbReference>
<feature type="region of interest" description="Disordered" evidence="12">
    <location>
        <begin position="102"/>
        <end position="128"/>
    </location>
</feature>
<dbReference type="InterPro" id="IPR027417">
    <property type="entry name" value="P-loop_NTPase"/>
</dbReference>
<sequence length="681" mass="74910">MSSSFRKRVPAGQAKQPPATRLNPHSAQLLVSTGVPSLDDVLGGGLPVGGVLLIEQDRQTGYSNTLLSYFASQAIAAKHKLCIVNADQDMDLAGHLPGWAGAMRGPPTTSKTRADENPDQTAGAHSETSDAMKIAWRYQNLPKLGDSSDEKGASDSGSESKFCELFDLSLRIPKELVDRAQPVIIGSSDILDNAATERYGGDMYRYVLDRISALVQDGFSSLAPAPTTERNILRIELRSLGSGFWQGSSSTSILKFLHELRGILRYSYAACVISFPVHQYEEAGVRLPIVRRIEHLCDAVIELESFEGTYASPADIIARQIKGGSGASQDYHGFLHIHKLPRLNSMTESVGRLSLLHTGGGSSNNLAFRLRRKKFSIETYHLPIEGGVTERRVPAKDEPKPQARKGTGAGCHGKILRADNDKMVFKPLNEREHRFYEGAIDHPLLKPFIPEYYGTLQLNGDTAEEDTPDNQAQKSSADSYICLENLLYGFENPCIMDVKLGVRLYDIDAPPEKIAKMKAKAKERTVSQIGVMIGGISLPGRPAYEHKVLYKLTTDTIVPDALVPYFSVAEESVSTDYRRFVIDQFIAEIKEYREIVKKSETRMVGSSLLLVYDASAKKYATFLAGDKSPSASSIVSEDSDGALFDMRAIDFAHSHWVRGRGADEEYLFGLDNLIQLLSCLP</sequence>
<evidence type="ECO:0000256" key="9">
    <source>
        <dbReference type="ARBA" id="ARBA00022694"/>
    </source>
</evidence>
<feature type="compositionally biased region" description="Basic and acidic residues" evidence="12">
    <location>
        <begin position="392"/>
        <end position="401"/>
    </location>
</feature>
<evidence type="ECO:0000256" key="4">
    <source>
        <dbReference type="ARBA" id="ARBA00007374"/>
    </source>
</evidence>
<reference evidence="13" key="1">
    <citation type="submission" date="2022-07" db="EMBL/GenBank/DDBJ databases">
        <title>Phylogenomic reconstructions and comparative analyses of Kickxellomycotina fungi.</title>
        <authorList>
            <person name="Reynolds N.K."/>
            <person name="Stajich J.E."/>
            <person name="Barry K."/>
            <person name="Grigoriev I.V."/>
            <person name="Crous P."/>
            <person name="Smith M.E."/>
        </authorList>
    </citation>
    <scope>NUCLEOTIDE SEQUENCE</scope>
    <source>
        <strain evidence="13">NBRC 32514</strain>
    </source>
</reference>
<evidence type="ECO:0000256" key="1">
    <source>
        <dbReference type="ARBA" id="ARBA00004123"/>
    </source>
</evidence>
<dbReference type="InterPro" id="IPR038286">
    <property type="entry name" value="IPK_sf"/>
</dbReference>